<accession>A0A419VYI2</accession>
<dbReference type="Gene3D" id="1.50.10.10">
    <property type="match status" value="1"/>
</dbReference>
<keyword evidence="2" id="KW-0378">Hydrolase</keyword>
<keyword evidence="4" id="KW-0732">Signal</keyword>
<dbReference type="SUPFAM" id="SSF48208">
    <property type="entry name" value="Six-hairpin glycosidases"/>
    <property type="match status" value="1"/>
</dbReference>
<evidence type="ECO:0000256" key="2">
    <source>
        <dbReference type="ARBA" id="ARBA00022801"/>
    </source>
</evidence>
<proteinExistence type="inferred from homology"/>
<dbReference type="OrthoDB" id="9781878at2"/>
<dbReference type="AlphaFoldDB" id="A0A419VYI2"/>
<dbReference type="InterPro" id="IPR004888">
    <property type="entry name" value="Glycoside_hydrolase_63"/>
</dbReference>
<organism evidence="6 7">
    <name type="scientific">Mangrovibacterium diazotrophicum</name>
    <dbReference type="NCBI Taxonomy" id="1261403"/>
    <lineage>
        <taxon>Bacteria</taxon>
        <taxon>Pseudomonadati</taxon>
        <taxon>Bacteroidota</taxon>
        <taxon>Bacteroidia</taxon>
        <taxon>Marinilabiliales</taxon>
        <taxon>Prolixibacteraceae</taxon>
        <taxon>Mangrovibacterium</taxon>
    </lineage>
</organism>
<dbReference type="InterPro" id="IPR012341">
    <property type="entry name" value="6hp_glycosidase-like_sf"/>
</dbReference>
<dbReference type="Pfam" id="PF22422">
    <property type="entry name" value="MGH1-like_GH"/>
    <property type="match status" value="1"/>
</dbReference>
<dbReference type="PANTHER" id="PTHR10412">
    <property type="entry name" value="MANNOSYL-OLIGOSACCHARIDE GLUCOSIDASE"/>
    <property type="match status" value="1"/>
</dbReference>
<comment type="similarity">
    <text evidence="1">Belongs to the glycosyl hydrolase 63 family.</text>
</comment>
<evidence type="ECO:0000313" key="7">
    <source>
        <dbReference type="Proteomes" id="UP000283387"/>
    </source>
</evidence>
<sequence>MESRRNFFKKAAFVAGAAAMPVSTAWADEQVKSKAATTGNTSFKNTYIKNLFVTENQYRMGKGAIVKSPGFEKAKTILPSPIWKNHDEQIGMYWKAWEMAFNNIKDPSEGSGFISSYIDTAYNGNIFMWDSSFITMFARYGTRAYPFQNTLDNFYAKQHPDGFICREIWGDSGEDAFERFDPTSTGPNLLPWSEMVFFQHFGDMDRIQNVFPALAAYYQWWMLNRTWKDGSYWTSGWGSGMDNQPRLEPEYNPIFSNGHMTWIDACLQQLFVGKILVQMGFYIERWQEIENIEDSLKTLKKFIREQLWDSESAFLYDQYKDGTLGTTKGIGAFWALWTEVLEPDELDAFVNHLKNKDTFNRLHPIPSIPANHEKYQADGRYWQGGVWAPTNYMIIRGLQDKGYTDLAFDLASRHYDQVFKVYQKTGTFWEYYAPELTEPGMLARPDFVGWTGLVPISVLFESIFGLLPNATDRELIWEVSLTDEHGVDRYPFGAEGLLKLHCDARSSTSAKPSITIESNTSFKLKVKWGNKQEATLAVTSGTNRF</sequence>
<dbReference type="PROSITE" id="PS51318">
    <property type="entry name" value="TAT"/>
    <property type="match status" value="1"/>
</dbReference>
<dbReference type="GO" id="GO:0006487">
    <property type="term" value="P:protein N-linked glycosylation"/>
    <property type="evidence" value="ECO:0007669"/>
    <property type="project" value="TreeGrafter"/>
</dbReference>
<feature type="chain" id="PRO_5019102992" evidence="4">
    <location>
        <begin position="28"/>
        <end position="545"/>
    </location>
</feature>
<feature type="signal peptide" evidence="4">
    <location>
        <begin position="1"/>
        <end position="27"/>
    </location>
</feature>
<evidence type="ECO:0000259" key="5">
    <source>
        <dbReference type="Pfam" id="PF22422"/>
    </source>
</evidence>
<dbReference type="RefSeq" id="WP_120274449.1">
    <property type="nucleotide sequence ID" value="NZ_RAPN01000002.1"/>
</dbReference>
<dbReference type="EMBL" id="RAPN01000002">
    <property type="protein sequence ID" value="RKD88278.1"/>
    <property type="molecule type" value="Genomic_DNA"/>
</dbReference>
<dbReference type="PANTHER" id="PTHR10412:SF11">
    <property type="entry name" value="MANNOSYL-OLIGOSACCHARIDE GLUCOSIDASE"/>
    <property type="match status" value="1"/>
</dbReference>
<evidence type="ECO:0000313" key="6">
    <source>
        <dbReference type="EMBL" id="RKD88278.1"/>
    </source>
</evidence>
<dbReference type="InterPro" id="IPR008928">
    <property type="entry name" value="6-hairpin_glycosidase_sf"/>
</dbReference>
<protein>
    <submittedName>
        <fullName evidence="6">Trehalase</fullName>
    </submittedName>
</protein>
<dbReference type="InterPro" id="IPR054491">
    <property type="entry name" value="MGH1-like_GH"/>
</dbReference>
<reference evidence="6 7" key="1">
    <citation type="submission" date="2018-09" db="EMBL/GenBank/DDBJ databases">
        <title>Genomic Encyclopedia of Archaeal and Bacterial Type Strains, Phase II (KMG-II): from individual species to whole genera.</title>
        <authorList>
            <person name="Goeker M."/>
        </authorList>
    </citation>
    <scope>NUCLEOTIDE SEQUENCE [LARGE SCALE GENOMIC DNA]</scope>
    <source>
        <strain evidence="6 7">DSM 27148</strain>
    </source>
</reference>
<evidence type="ECO:0000256" key="1">
    <source>
        <dbReference type="ARBA" id="ARBA00010833"/>
    </source>
</evidence>
<dbReference type="InterPro" id="IPR006311">
    <property type="entry name" value="TAT_signal"/>
</dbReference>
<evidence type="ECO:0000256" key="3">
    <source>
        <dbReference type="ARBA" id="ARBA00023295"/>
    </source>
</evidence>
<dbReference type="GO" id="GO:0009311">
    <property type="term" value="P:oligosaccharide metabolic process"/>
    <property type="evidence" value="ECO:0007669"/>
    <property type="project" value="InterPro"/>
</dbReference>
<name>A0A419VYI2_9BACT</name>
<keyword evidence="3" id="KW-0326">Glycosidase</keyword>
<evidence type="ECO:0000256" key="4">
    <source>
        <dbReference type="SAM" id="SignalP"/>
    </source>
</evidence>
<keyword evidence="7" id="KW-1185">Reference proteome</keyword>
<dbReference type="Proteomes" id="UP000283387">
    <property type="component" value="Unassembled WGS sequence"/>
</dbReference>
<feature type="domain" description="Mannosylglycerate hydrolase MGH1-like glycoside hydrolase" evidence="5">
    <location>
        <begin position="127"/>
        <end position="435"/>
    </location>
</feature>
<gene>
    <name evidence="6" type="ORF">BC643_3423</name>
</gene>
<comment type="caution">
    <text evidence="6">The sequence shown here is derived from an EMBL/GenBank/DDBJ whole genome shotgun (WGS) entry which is preliminary data.</text>
</comment>
<dbReference type="GO" id="GO:0004573">
    <property type="term" value="F:Glc3Man9GlcNAc2 oligosaccharide glucosidase activity"/>
    <property type="evidence" value="ECO:0007669"/>
    <property type="project" value="InterPro"/>
</dbReference>